<proteinExistence type="predicted"/>
<comment type="caution">
    <text evidence="2">The sequence shown here is derived from an EMBL/GenBank/DDBJ whole genome shotgun (WGS) entry which is preliminary data.</text>
</comment>
<dbReference type="Proteomes" id="UP001549164">
    <property type="component" value="Unassembled WGS sequence"/>
</dbReference>
<keyword evidence="1" id="KW-0472">Membrane</keyword>
<feature type="transmembrane region" description="Helical" evidence="1">
    <location>
        <begin position="130"/>
        <end position="153"/>
    </location>
</feature>
<feature type="transmembrane region" description="Helical" evidence="1">
    <location>
        <begin position="97"/>
        <end position="118"/>
    </location>
</feature>
<name>A0ABV2IGR0_9HYPH</name>
<dbReference type="EMBL" id="JBEPLY010000013">
    <property type="protein sequence ID" value="MET3601352.1"/>
    <property type="molecule type" value="Genomic_DNA"/>
</dbReference>
<organism evidence="2 3">
    <name type="scientific">Martelella mangrovi</name>
    <dbReference type="NCBI Taxonomy" id="1397477"/>
    <lineage>
        <taxon>Bacteria</taxon>
        <taxon>Pseudomonadati</taxon>
        <taxon>Pseudomonadota</taxon>
        <taxon>Alphaproteobacteria</taxon>
        <taxon>Hyphomicrobiales</taxon>
        <taxon>Aurantimonadaceae</taxon>
        <taxon>Martelella</taxon>
    </lineage>
</organism>
<keyword evidence="1" id="KW-1133">Transmembrane helix</keyword>
<evidence type="ECO:0000256" key="1">
    <source>
        <dbReference type="SAM" id="Phobius"/>
    </source>
</evidence>
<evidence type="ECO:0000313" key="3">
    <source>
        <dbReference type="Proteomes" id="UP001549164"/>
    </source>
</evidence>
<feature type="transmembrane region" description="Helical" evidence="1">
    <location>
        <begin position="43"/>
        <end position="60"/>
    </location>
</feature>
<keyword evidence="1" id="KW-0812">Transmembrane</keyword>
<reference evidence="2 3" key="1">
    <citation type="submission" date="2024-06" db="EMBL/GenBank/DDBJ databases">
        <title>Genomic Encyclopedia of Type Strains, Phase IV (KMG-IV): sequencing the most valuable type-strain genomes for metagenomic binning, comparative biology and taxonomic classification.</title>
        <authorList>
            <person name="Goeker M."/>
        </authorList>
    </citation>
    <scope>NUCLEOTIDE SEQUENCE [LARGE SCALE GENOMIC DNA]</scope>
    <source>
        <strain evidence="2 3">DSM 28102</strain>
    </source>
</reference>
<protein>
    <submittedName>
        <fullName evidence="2">Uncharacterized protein</fullName>
    </submittedName>
</protein>
<gene>
    <name evidence="2" type="ORF">ABID12_003310</name>
</gene>
<dbReference type="RefSeq" id="WP_354435158.1">
    <property type="nucleotide sequence ID" value="NZ_JBEPLY010000013.1"/>
</dbReference>
<keyword evidence="3" id="KW-1185">Reference proteome</keyword>
<accession>A0ABV2IGR0</accession>
<evidence type="ECO:0000313" key="2">
    <source>
        <dbReference type="EMBL" id="MET3601352.1"/>
    </source>
</evidence>
<sequence>MASPAERLGEALQRRYRRFRGDHATLADALVAALHMRDPALKAFFWINFILPAVYVFYISRLGLWSQTAVIAPFRQGLADGTFTFAELYADPARAFMISWFPLELMLLSFLVLLVLNLRCMKLFPDRKRLFRLVLAGNFLAPLVGSIGVLPVLPRLPFDLATYAVHIWPL</sequence>